<feature type="compositionally biased region" description="Gly residues" evidence="1">
    <location>
        <begin position="106"/>
        <end position="115"/>
    </location>
</feature>
<protein>
    <submittedName>
        <fullName evidence="2">Uncharacterized protein</fullName>
    </submittedName>
</protein>
<dbReference type="AlphaFoldDB" id="A0A644YQL8"/>
<accession>A0A644YQL8</accession>
<evidence type="ECO:0000256" key="1">
    <source>
        <dbReference type="SAM" id="MobiDB-lite"/>
    </source>
</evidence>
<sequence length="115" mass="11840">MNVDTEIVVEDVQDVIGVPVSAVVRGNKVLVQTGGTSDDPTIPAGYEYVDVEIGISSDDFIEIKSGIDDGASIAYTMQGDSMSYDDVMMSDGGGEVAVESEDGPPHDGGGNGPRG</sequence>
<organism evidence="2">
    <name type="scientific">bioreactor metagenome</name>
    <dbReference type="NCBI Taxonomy" id="1076179"/>
    <lineage>
        <taxon>unclassified sequences</taxon>
        <taxon>metagenomes</taxon>
        <taxon>ecological metagenomes</taxon>
    </lineage>
</organism>
<dbReference type="EMBL" id="VSSQ01005714">
    <property type="protein sequence ID" value="MPM30161.1"/>
    <property type="molecule type" value="Genomic_DNA"/>
</dbReference>
<name>A0A644YQL8_9ZZZZ</name>
<reference evidence="2" key="1">
    <citation type="submission" date="2019-08" db="EMBL/GenBank/DDBJ databases">
        <authorList>
            <person name="Kucharzyk K."/>
            <person name="Murdoch R.W."/>
            <person name="Higgins S."/>
            <person name="Loffler F."/>
        </authorList>
    </citation>
    <scope>NUCLEOTIDE SEQUENCE</scope>
</reference>
<comment type="caution">
    <text evidence="2">The sequence shown here is derived from an EMBL/GenBank/DDBJ whole genome shotgun (WGS) entry which is preliminary data.</text>
</comment>
<feature type="region of interest" description="Disordered" evidence="1">
    <location>
        <begin position="85"/>
        <end position="115"/>
    </location>
</feature>
<proteinExistence type="predicted"/>
<evidence type="ECO:0000313" key="2">
    <source>
        <dbReference type="EMBL" id="MPM30161.1"/>
    </source>
</evidence>
<dbReference type="Gene3D" id="2.40.420.20">
    <property type="match status" value="1"/>
</dbReference>
<gene>
    <name evidence="2" type="ORF">SDC9_76706</name>
</gene>